<keyword evidence="3" id="KW-0378">Hydrolase</keyword>
<name>A0ABZ1C8X7_9BACT</name>
<sequence>MPLSLSTLSGPTAWADSPSPDFGADALAQSAGRLAILPLHGWGDHGLGLGQDVEEVIGGAVLSNALRALPHPGVVRVLPPWRQVLAPYPGLADLGGLDPETAHDVLHEIAAGVKQAGYERLLFFCTSPWSGEWIDAASRDVRVGLSLQTFVIELGGLDLHLHPNSPDRARAQAVAASVLGQTPCPPSPTTLPPPIDLSFRPGNWRSVPAVEPDLSLSGDTILAEAAARLAALLTEVMVRPGLNPRPEASAWIAPTSVKIPECPPFPGPRRSRYLPALNTSELTSMPSKEQALIIIPVGAIEQHGPHLPVGVDAYIGEATCAALSARLPDAPVWFGPPLPLGKSNEHLDYPGTISLSARSLRRLLLAQIEKLVALGFRQFALLNTHGGNSAVLVYTLREIQQRWGVRAGMLKVPSTNELSAQEATWGFHAGEWETSIMLHIAPHLVAMDKALCHYPATLQDPGLLRPESAPAIFSWMTRDIAPDGVMGDATAATAEKGERWFEAAMDQLAEQIRDLLKA</sequence>
<evidence type="ECO:0000256" key="2">
    <source>
        <dbReference type="ARBA" id="ARBA00022723"/>
    </source>
</evidence>
<dbReference type="Pfam" id="PF02633">
    <property type="entry name" value="Creatininase"/>
    <property type="match status" value="1"/>
</dbReference>
<evidence type="ECO:0000313" key="7">
    <source>
        <dbReference type="Proteomes" id="UP000738431"/>
    </source>
</evidence>
<evidence type="ECO:0000313" key="6">
    <source>
        <dbReference type="EMBL" id="WRQ88152.1"/>
    </source>
</evidence>
<dbReference type="Gene3D" id="3.40.50.10310">
    <property type="entry name" value="Creatininase"/>
    <property type="match status" value="1"/>
</dbReference>
<dbReference type="EMBL" id="CP139781">
    <property type="protein sequence ID" value="WRQ88152.1"/>
    <property type="molecule type" value="Genomic_DNA"/>
</dbReference>
<dbReference type="InterPro" id="IPR003785">
    <property type="entry name" value="Creatininase/forma_Hydrolase"/>
</dbReference>
<evidence type="ECO:0000256" key="3">
    <source>
        <dbReference type="ARBA" id="ARBA00022801"/>
    </source>
</evidence>
<protein>
    <submittedName>
        <fullName evidence="6">Creatininase family protein</fullName>
    </submittedName>
</protein>
<dbReference type="Proteomes" id="UP000738431">
    <property type="component" value="Chromosome"/>
</dbReference>
<evidence type="ECO:0000256" key="4">
    <source>
        <dbReference type="ARBA" id="ARBA00022833"/>
    </source>
</evidence>
<keyword evidence="2" id="KW-0479">Metal-binding</keyword>
<proteinExistence type="inferred from homology"/>
<evidence type="ECO:0000256" key="1">
    <source>
        <dbReference type="ARBA" id="ARBA00001947"/>
    </source>
</evidence>
<dbReference type="PANTHER" id="PTHR35005:SF1">
    <property type="entry name" value="2-AMINO-5-FORMYLAMINO-6-RIBOSYLAMINOPYRIMIDIN-4(3H)-ONE 5'-MONOPHOSPHATE DEFORMYLASE"/>
    <property type="match status" value="1"/>
</dbReference>
<dbReference type="InterPro" id="IPR024087">
    <property type="entry name" value="Creatininase-like_sf"/>
</dbReference>
<accession>A0ABZ1C8X7</accession>
<dbReference type="PANTHER" id="PTHR35005">
    <property type="entry name" value="3-DEHYDRO-SCYLLO-INOSOSE HYDROLASE"/>
    <property type="match status" value="1"/>
</dbReference>
<gene>
    <name evidence="6" type="ORF">K1X11_001950</name>
</gene>
<comment type="similarity">
    <text evidence="5">Belongs to the creatininase superfamily.</text>
</comment>
<reference evidence="6 7" key="2">
    <citation type="submission" date="2023-12" db="EMBL/GenBank/DDBJ databases">
        <title>Description of an unclassified Opitutus bacterium of Verrucomicrobiota.</title>
        <authorList>
            <person name="Zhang D.-F."/>
        </authorList>
    </citation>
    <scope>NUCLEOTIDE SEQUENCE [LARGE SCALE GENOMIC DNA]</scope>
    <source>
        <strain evidence="6 7">WL0086</strain>
    </source>
</reference>
<reference evidence="6 7" key="1">
    <citation type="submission" date="2021-08" db="EMBL/GenBank/DDBJ databases">
        <authorList>
            <person name="Zhang D."/>
            <person name="Zhang A."/>
            <person name="Wang L."/>
        </authorList>
    </citation>
    <scope>NUCLEOTIDE SEQUENCE [LARGE SCALE GENOMIC DNA]</scope>
    <source>
        <strain evidence="6 7">WL0086</strain>
    </source>
</reference>
<keyword evidence="4" id="KW-0862">Zinc</keyword>
<organism evidence="6 7">
    <name type="scientific">Actomonas aquatica</name>
    <dbReference type="NCBI Taxonomy" id="2866162"/>
    <lineage>
        <taxon>Bacteria</taxon>
        <taxon>Pseudomonadati</taxon>
        <taxon>Verrucomicrobiota</taxon>
        <taxon>Opitutia</taxon>
        <taxon>Opitutales</taxon>
        <taxon>Opitutaceae</taxon>
        <taxon>Actomonas</taxon>
    </lineage>
</organism>
<dbReference type="SUPFAM" id="SSF102215">
    <property type="entry name" value="Creatininase"/>
    <property type="match status" value="2"/>
</dbReference>
<dbReference type="RefSeq" id="WP_324726060.1">
    <property type="nucleotide sequence ID" value="NZ_CP139781.1"/>
</dbReference>
<evidence type="ECO:0000256" key="5">
    <source>
        <dbReference type="ARBA" id="ARBA00024029"/>
    </source>
</evidence>
<keyword evidence="7" id="KW-1185">Reference proteome</keyword>
<comment type="cofactor">
    <cofactor evidence="1">
        <name>Zn(2+)</name>
        <dbReference type="ChEBI" id="CHEBI:29105"/>
    </cofactor>
</comment>